<gene>
    <name evidence="2" type="ORF">OKA104_LOCUS15489</name>
</gene>
<sequence>MADQSNDVPQSTSNDEVFNNDFKVSHLLKVPRIFFGNEAITFSSLNEQTAIASVRDDHVDGGSFPEQSSEAVRNLNEPVNEETVTTTSSGVDEDSTKTVTDTSSESSLDYSEQHAEETSLVIFSEPIAESIMTIETHPTANLRLTYESDDHRRYFRDPLISGVKNIRLSSDQRFCIRLLLAACTDNLADDVYLHPYILKFSDYDHKLSDGTIYVPLTSDDINEGTVAFRRLQILKRPLRRYNRRLTPLKLLGIAEIRGNKVRSARQAKKIFNNYNLKAMWIICQLLIEQNRTLRFSNVICWTRKIEDIRRPTLQLIEPIEYDEE</sequence>
<evidence type="ECO:0000313" key="3">
    <source>
        <dbReference type="Proteomes" id="UP000663881"/>
    </source>
</evidence>
<feature type="compositionally biased region" description="Low complexity" evidence="1">
    <location>
        <begin position="81"/>
        <end position="90"/>
    </location>
</feature>
<proteinExistence type="predicted"/>
<reference evidence="2" key="1">
    <citation type="submission" date="2021-02" db="EMBL/GenBank/DDBJ databases">
        <authorList>
            <person name="Nowell W R."/>
        </authorList>
    </citation>
    <scope>NUCLEOTIDE SEQUENCE</scope>
</reference>
<feature type="compositionally biased region" description="Polar residues" evidence="1">
    <location>
        <begin position="97"/>
        <end position="110"/>
    </location>
</feature>
<protein>
    <submittedName>
        <fullName evidence="2">Uncharacterized protein</fullName>
    </submittedName>
</protein>
<comment type="caution">
    <text evidence="2">The sequence shown here is derived from an EMBL/GenBank/DDBJ whole genome shotgun (WGS) entry which is preliminary data.</text>
</comment>
<dbReference type="Proteomes" id="UP000663881">
    <property type="component" value="Unassembled WGS sequence"/>
</dbReference>
<name>A0A818Y8N3_9BILA</name>
<dbReference type="AlphaFoldDB" id="A0A818Y8N3"/>
<accession>A0A818Y8N3</accession>
<organism evidence="2 3">
    <name type="scientific">Adineta steineri</name>
    <dbReference type="NCBI Taxonomy" id="433720"/>
    <lineage>
        <taxon>Eukaryota</taxon>
        <taxon>Metazoa</taxon>
        <taxon>Spiralia</taxon>
        <taxon>Gnathifera</taxon>
        <taxon>Rotifera</taxon>
        <taxon>Eurotatoria</taxon>
        <taxon>Bdelloidea</taxon>
        <taxon>Adinetida</taxon>
        <taxon>Adinetidae</taxon>
        <taxon>Adineta</taxon>
    </lineage>
</organism>
<evidence type="ECO:0000256" key="1">
    <source>
        <dbReference type="SAM" id="MobiDB-lite"/>
    </source>
</evidence>
<feature type="region of interest" description="Disordered" evidence="1">
    <location>
        <begin position="58"/>
        <end position="111"/>
    </location>
</feature>
<dbReference type="EMBL" id="CAJOAY010000852">
    <property type="protein sequence ID" value="CAF3747607.1"/>
    <property type="molecule type" value="Genomic_DNA"/>
</dbReference>
<evidence type="ECO:0000313" key="2">
    <source>
        <dbReference type="EMBL" id="CAF3747607.1"/>
    </source>
</evidence>